<dbReference type="InterPro" id="IPR005174">
    <property type="entry name" value="KIB1-4_b-propeller"/>
</dbReference>
<comment type="caution">
    <text evidence="2">The sequence shown here is derived from an EMBL/GenBank/DDBJ whole genome shotgun (WGS) entry which is preliminary data.</text>
</comment>
<reference evidence="2 3" key="1">
    <citation type="submission" date="2019-11" db="EMBL/GenBank/DDBJ databases">
        <title>Whole genome sequence of Oryza granulata.</title>
        <authorList>
            <person name="Li W."/>
        </authorList>
    </citation>
    <scope>NUCLEOTIDE SEQUENCE [LARGE SCALE GENOMIC DNA]</scope>
    <source>
        <strain evidence="3">cv. Menghai</strain>
        <tissue evidence="2">Leaf</tissue>
    </source>
</reference>
<dbReference type="OrthoDB" id="591341at2759"/>
<evidence type="ECO:0000259" key="1">
    <source>
        <dbReference type="Pfam" id="PF03478"/>
    </source>
</evidence>
<dbReference type="Proteomes" id="UP000479710">
    <property type="component" value="Unassembled WGS sequence"/>
</dbReference>
<dbReference type="EMBL" id="SPHZ02000003">
    <property type="protein sequence ID" value="KAF0925372.1"/>
    <property type="molecule type" value="Genomic_DNA"/>
</dbReference>
<evidence type="ECO:0000313" key="2">
    <source>
        <dbReference type="EMBL" id="KAF0925372.1"/>
    </source>
</evidence>
<organism evidence="2 3">
    <name type="scientific">Oryza meyeriana var. granulata</name>
    <dbReference type="NCBI Taxonomy" id="110450"/>
    <lineage>
        <taxon>Eukaryota</taxon>
        <taxon>Viridiplantae</taxon>
        <taxon>Streptophyta</taxon>
        <taxon>Embryophyta</taxon>
        <taxon>Tracheophyta</taxon>
        <taxon>Spermatophyta</taxon>
        <taxon>Magnoliopsida</taxon>
        <taxon>Liliopsida</taxon>
        <taxon>Poales</taxon>
        <taxon>Poaceae</taxon>
        <taxon>BOP clade</taxon>
        <taxon>Oryzoideae</taxon>
        <taxon>Oryzeae</taxon>
        <taxon>Oryzinae</taxon>
        <taxon>Oryza</taxon>
        <taxon>Oryza meyeriana</taxon>
    </lineage>
</organism>
<proteinExistence type="predicted"/>
<name>A0A6G1ELP7_9ORYZ</name>
<protein>
    <recommendedName>
        <fullName evidence="1">KIB1-4 beta-propeller domain-containing protein</fullName>
    </recommendedName>
</protein>
<accession>A0A6G1ELP7</accession>
<keyword evidence="3" id="KW-1185">Reference proteome</keyword>
<dbReference type="PANTHER" id="PTHR33110">
    <property type="entry name" value="F-BOX/KELCH-REPEAT PROTEIN-RELATED"/>
    <property type="match status" value="1"/>
</dbReference>
<dbReference type="PANTHER" id="PTHR33110:SF121">
    <property type="entry name" value="DUF295 DOMAIN-CONTAINING PROTEIN"/>
    <property type="match status" value="1"/>
</dbReference>
<dbReference type="Pfam" id="PF03478">
    <property type="entry name" value="Beta-prop_KIB1-4"/>
    <property type="match status" value="1"/>
</dbReference>
<feature type="domain" description="KIB1-4 beta-propeller" evidence="1">
    <location>
        <begin position="64"/>
        <end position="196"/>
    </location>
</feature>
<dbReference type="AlphaFoldDB" id="A0A6G1ELP7"/>
<evidence type="ECO:0000313" key="3">
    <source>
        <dbReference type="Proteomes" id="UP000479710"/>
    </source>
</evidence>
<sequence length="207" mass="23227">METLNHKLNHDVIRLIHERLPCLIDRRRMGQVCHSLARGRRAQQPRPGTRPLPSILIPDADGPSFSGWVFLGFGEDADNAHRRLRLRTGGRIDLPYVIRRDGVLLDVFDVGMMVAATLSSPPENENCVAAAISSFGQMAGPRVPTFWRMGEHVAVMTTTGPEDIAGPSLEDVIHHNGAFHFLTAEENLHVYRSSMKTATAIWRYRLW</sequence>
<gene>
    <name evidence="2" type="ORF">E2562_016629</name>
</gene>